<evidence type="ECO:0000313" key="2">
    <source>
        <dbReference type="EMBL" id="RDW73197.1"/>
    </source>
</evidence>
<dbReference type="Proteomes" id="UP000256645">
    <property type="component" value="Unassembled WGS sequence"/>
</dbReference>
<keyword evidence="3" id="KW-1185">Reference proteome</keyword>
<comment type="caution">
    <text evidence="2">The sequence shown here is derived from an EMBL/GenBank/DDBJ whole genome shotgun (WGS) entry which is preliminary data.</text>
</comment>
<reference evidence="2 3" key="1">
    <citation type="journal article" date="2018" name="IMA Fungus">
        <title>IMA Genome-F 9: Draft genome sequence of Annulohypoxylon stygium, Aspergillus mulundensis, Berkeleyomyces basicola (syn. Thielaviopsis basicola), Ceratocystis smalleyi, two Cercospora beticola strains, Coleophoma cylindrospora, Fusarium fracticaudum, Phialophora cf. hyalina, and Morchella septimelata.</title>
        <authorList>
            <person name="Wingfield B.D."/>
            <person name="Bills G.F."/>
            <person name="Dong Y."/>
            <person name="Huang W."/>
            <person name="Nel W.J."/>
            <person name="Swalarsk-Parry B.S."/>
            <person name="Vaghefi N."/>
            <person name="Wilken P.M."/>
            <person name="An Z."/>
            <person name="de Beer Z.W."/>
            <person name="De Vos L."/>
            <person name="Chen L."/>
            <person name="Duong T.A."/>
            <person name="Gao Y."/>
            <person name="Hammerbacher A."/>
            <person name="Kikkert J.R."/>
            <person name="Li Y."/>
            <person name="Li H."/>
            <person name="Li K."/>
            <person name="Li Q."/>
            <person name="Liu X."/>
            <person name="Ma X."/>
            <person name="Naidoo K."/>
            <person name="Pethybridge S.J."/>
            <person name="Sun J."/>
            <person name="Steenkamp E.T."/>
            <person name="van der Nest M.A."/>
            <person name="van Wyk S."/>
            <person name="Wingfield M.J."/>
            <person name="Xiong C."/>
            <person name="Yue Q."/>
            <person name="Zhang X."/>
        </authorList>
    </citation>
    <scope>NUCLEOTIDE SEQUENCE [LARGE SCALE GENOMIC DNA]</scope>
    <source>
        <strain evidence="2 3">BP6252</strain>
    </source>
</reference>
<organism evidence="2 3">
    <name type="scientific">Coleophoma cylindrospora</name>
    <dbReference type="NCBI Taxonomy" id="1849047"/>
    <lineage>
        <taxon>Eukaryota</taxon>
        <taxon>Fungi</taxon>
        <taxon>Dikarya</taxon>
        <taxon>Ascomycota</taxon>
        <taxon>Pezizomycotina</taxon>
        <taxon>Leotiomycetes</taxon>
        <taxon>Helotiales</taxon>
        <taxon>Dermateaceae</taxon>
        <taxon>Coleophoma</taxon>
    </lineage>
</organism>
<dbReference type="STRING" id="1849047.A0A3D8RGN0"/>
<dbReference type="AlphaFoldDB" id="A0A3D8RGN0"/>
<sequence length="394" mass="44601">MSRLPMKTEQKIQQGKIQVVQKVKFQKPGAKFKHLIISLCISYVCYRVYSQVVLGPLDEVAAQAMKELPDDDDEDDEEEEEDGLFIPFPGTTKMLRPVPYRGSDPEWQEFVKFSKDPALGKSIREELAQHVRGMAERHPVLRMRCGKGIQLRRYWLDIDYPPVPPPEYERSGIEITDSYIAWRTMPVDSLLVHRIREILWPTAMVKSTWSFTKTLLMEDGKRLASLFGYQTKTPITIEQMISQQQQQMMQKQLPSKDGPMAEAHSAGDGARSMGKVPTLNQPNSPGKGTGGLDSSDEGSILDITAPISAHFFRAMMAFKMTLAKTWKPVDNWPPRGSILVGGLVELDAPKAWLVFDVRAAWDPQTRQYDPRSMVVSLRRLRPKKQGPMSPMGGI</sequence>
<feature type="region of interest" description="Disordered" evidence="1">
    <location>
        <begin position="249"/>
        <end position="297"/>
    </location>
</feature>
<protein>
    <submittedName>
        <fullName evidence="2">Uncharacterized protein</fullName>
    </submittedName>
</protein>
<gene>
    <name evidence="2" type="ORF">BP6252_07104</name>
</gene>
<dbReference type="OrthoDB" id="5316527at2759"/>
<name>A0A3D8RGN0_9HELO</name>
<evidence type="ECO:0000256" key="1">
    <source>
        <dbReference type="SAM" id="MobiDB-lite"/>
    </source>
</evidence>
<proteinExistence type="predicted"/>
<evidence type="ECO:0000313" key="3">
    <source>
        <dbReference type="Proteomes" id="UP000256645"/>
    </source>
</evidence>
<accession>A0A3D8RGN0</accession>
<dbReference type="EMBL" id="PDLM01000007">
    <property type="protein sequence ID" value="RDW73197.1"/>
    <property type="molecule type" value="Genomic_DNA"/>
</dbReference>